<reference evidence="1 2" key="1">
    <citation type="submission" date="2019-10" db="EMBL/GenBank/DDBJ databases">
        <title>Deinococcus sp. isolated from soil.</title>
        <authorList>
            <person name="Li Y."/>
            <person name="Wang J."/>
        </authorList>
    </citation>
    <scope>NUCLEOTIDE SEQUENCE [LARGE SCALE GENOMIC DNA]</scope>
    <source>
        <strain evidence="1 2">SDU3-2</strain>
    </source>
</reference>
<dbReference type="AlphaFoldDB" id="A0A7X1NUP5"/>
<gene>
    <name evidence="1" type="ORF">F8S09_05410</name>
</gene>
<comment type="caution">
    <text evidence="1">The sequence shown here is derived from an EMBL/GenBank/DDBJ whole genome shotgun (WGS) entry which is preliminary data.</text>
</comment>
<protein>
    <submittedName>
        <fullName evidence="1">Uncharacterized protein</fullName>
    </submittedName>
</protein>
<dbReference type="Proteomes" id="UP000484842">
    <property type="component" value="Unassembled WGS sequence"/>
</dbReference>
<dbReference type="EMBL" id="WBSL01000001">
    <property type="protein sequence ID" value="MPY66135.1"/>
    <property type="molecule type" value="Genomic_DNA"/>
</dbReference>
<sequence length="115" mass="13156">MQADVAYPLPFYDRTLWKTAVDHAFYAAQQEAGNRNYQAYLAQLYTKTQWWINAYNTWSRLGELNDTERQLASLSAAKLAYIALQRGDRAAARTYVDQGLSWADSASLRAIQSRL</sequence>
<organism evidence="1 2">
    <name type="scientific">Deinococcus terrestris</name>
    <dbReference type="NCBI Taxonomy" id="2651870"/>
    <lineage>
        <taxon>Bacteria</taxon>
        <taxon>Thermotogati</taxon>
        <taxon>Deinococcota</taxon>
        <taxon>Deinococci</taxon>
        <taxon>Deinococcales</taxon>
        <taxon>Deinococcaceae</taxon>
        <taxon>Deinococcus</taxon>
    </lineage>
</organism>
<proteinExistence type="predicted"/>
<keyword evidence="2" id="KW-1185">Reference proteome</keyword>
<name>A0A7X1NUP5_9DEIO</name>
<accession>A0A7X1NUP5</accession>
<evidence type="ECO:0000313" key="2">
    <source>
        <dbReference type="Proteomes" id="UP000484842"/>
    </source>
</evidence>
<evidence type="ECO:0000313" key="1">
    <source>
        <dbReference type="EMBL" id="MPY66135.1"/>
    </source>
</evidence>